<keyword evidence="7" id="KW-1185">Reference proteome</keyword>
<comment type="caution">
    <text evidence="6">The sequence shown here is derived from an EMBL/GenBank/DDBJ whole genome shotgun (WGS) entry which is preliminary data.</text>
</comment>
<protein>
    <recommendedName>
        <fullName evidence="5">RanBP2-type domain-containing protein</fullName>
    </recommendedName>
</protein>
<evidence type="ECO:0000313" key="7">
    <source>
        <dbReference type="Proteomes" id="UP001642464"/>
    </source>
</evidence>
<evidence type="ECO:0000256" key="4">
    <source>
        <dbReference type="SAM" id="MobiDB-lite"/>
    </source>
</evidence>
<name>A0ABP0KRH7_9DINO</name>
<feature type="compositionally biased region" description="Acidic residues" evidence="4">
    <location>
        <begin position="96"/>
        <end position="111"/>
    </location>
</feature>
<dbReference type="InterPro" id="IPR001876">
    <property type="entry name" value="Znf_RanBP2"/>
</dbReference>
<keyword evidence="1" id="KW-0479">Metal-binding</keyword>
<feature type="domain" description="RanBP2-type" evidence="5">
    <location>
        <begin position="490"/>
        <end position="509"/>
    </location>
</feature>
<dbReference type="SUPFAM" id="SSF90209">
    <property type="entry name" value="Ran binding protein zinc finger-like"/>
    <property type="match status" value="1"/>
</dbReference>
<keyword evidence="3" id="KW-0862">Zinc</keyword>
<evidence type="ECO:0000256" key="3">
    <source>
        <dbReference type="ARBA" id="ARBA00022833"/>
    </source>
</evidence>
<evidence type="ECO:0000259" key="5">
    <source>
        <dbReference type="PROSITE" id="PS01358"/>
    </source>
</evidence>
<dbReference type="PROSITE" id="PS01358">
    <property type="entry name" value="ZF_RANBP2_1"/>
    <property type="match status" value="1"/>
</dbReference>
<dbReference type="Proteomes" id="UP001642464">
    <property type="component" value="Unassembled WGS sequence"/>
</dbReference>
<organism evidence="6 7">
    <name type="scientific">Durusdinium trenchii</name>
    <dbReference type="NCBI Taxonomy" id="1381693"/>
    <lineage>
        <taxon>Eukaryota</taxon>
        <taxon>Sar</taxon>
        <taxon>Alveolata</taxon>
        <taxon>Dinophyceae</taxon>
        <taxon>Suessiales</taxon>
        <taxon>Symbiodiniaceae</taxon>
        <taxon>Durusdinium</taxon>
    </lineage>
</organism>
<feature type="region of interest" description="Disordered" evidence="4">
    <location>
        <begin position="91"/>
        <end position="124"/>
    </location>
</feature>
<dbReference type="InterPro" id="IPR036443">
    <property type="entry name" value="Znf_RanBP2_sf"/>
</dbReference>
<accession>A0ABP0KRH7</accession>
<proteinExistence type="predicted"/>
<evidence type="ECO:0000256" key="1">
    <source>
        <dbReference type="ARBA" id="ARBA00022723"/>
    </source>
</evidence>
<evidence type="ECO:0000256" key="2">
    <source>
        <dbReference type="ARBA" id="ARBA00022771"/>
    </source>
</evidence>
<evidence type="ECO:0000313" key="6">
    <source>
        <dbReference type="EMBL" id="CAK9028539.1"/>
    </source>
</evidence>
<sequence>MPPAQRMRRFCSAEPLRACLRPFQDQISFKVEDQIIAPRSYRDTMKQQCDEHWPFSQEDLARQTVLLERIAAESQVAEHQEMHQGFAAEVVHEQEQEQQQEQEEEQEEEQENAFTRDDEQANPWRAQVLSDAPKEEGEGERPFYRLCHFRARPEQPQLPLDDELWLSDNFFRPSWVGLGERRLKTASVLLEWHPEISQARQKRGMQKRVRRIFEELQQTGVAPTEAAMKALMKAKESIRTEPLTPEELAGSDEGHRYLVLVTLAEAETLRWLARSSSSSSSPLRDVGFALRSLGGRPLEASAGFVRGEEKIDRLLSLVRLFNCEMFFTKVELETLEAQLHEVPLHLRQNWFEELLRLRRRRARFLWLDTPVAKLFTPQEEWKSLRAQSLRCALQRALRHFAGPLEDLEALLRPMSPDALGQHLLRLRLGFAASDVQDAVNMLPLTGGMVVAEEAFEVPAALAAQRERRGLKAAELAQAEAEHLEKAQRVWSCRNCTFMNSALSNTCAVCDYGWTGQRECPSDKWCCSASTGGCTFFNPKTLFYCEVCGRVRPDLASMAF</sequence>
<reference evidence="6 7" key="1">
    <citation type="submission" date="2024-02" db="EMBL/GenBank/DDBJ databases">
        <authorList>
            <person name="Chen Y."/>
            <person name="Shah S."/>
            <person name="Dougan E. K."/>
            <person name="Thang M."/>
            <person name="Chan C."/>
        </authorList>
    </citation>
    <scope>NUCLEOTIDE SEQUENCE [LARGE SCALE GENOMIC DNA]</scope>
</reference>
<gene>
    <name evidence="6" type="ORF">SCF082_LOCUS18406</name>
</gene>
<dbReference type="EMBL" id="CAXAMM010012303">
    <property type="protein sequence ID" value="CAK9028539.1"/>
    <property type="molecule type" value="Genomic_DNA"/>
</dbReference>
<keyword evidence="2" id="KW-0863">Zinc-finger</keyword>
<dbReference type="SMART" id="SM00547">
    <property type="entry name" value="ZnF_RBZ"/>
    <property type="match status" value="2"/>
</dbReference>